<evidence type="ECO:0000313" key="2">
    <source>
        <dbReference type="Proteomes" id="UP000182257"/>
    </source>
</evidence>
<name>A0A1H4ANG2_XYLRU</name>
<dbReference type="RefSeq" id="WP_074760739.1">
    <property type="nucleotide sequence ID" value="NZ_FNRF01000002.1"/>
</dbReference>
<organism evidence="1 2">
    <name type="scientific">Xylanibacter ruminicola</name>
    <name type="common">Prevotella ruminicola</name>
    <dbReference type="NCBI Taxonomy" id="839"/>
    <lineage>
        <taxon>Bacteria</taxon>
        <taxon>Pseudomonadati</taxon>
        <taxon>Bacteroidota</taxon>
        <taxon>Bacteroidia</taxon>
        <taxon>Bacteroidales</taxon>
        <taxon>Prevotellaceae</taxon>
        <taxon>Xylanibacter</taxon>
    </lineage>
</organism>
<dbReference type="AlphaFoldDB" id="A0A1H4ANG2"/>
<dbReference type="Proteomes" id="UP000182257">
    <property type="component" value="Unassembled WGS sequence"/>
</dbReference>
<gene>
    <name evidence="1" type="ORF">SAMN05216462_1292</name>
</gene>
<sequence length="198" mass="23236">MANIKRTIKRATTSKRYNLLGLFKSSVDKSSIEIINENNIQWWNLKDLLLGKFDSVEEACQYIKDNPQKEGLVAFIIEKDANQIPLQICIPGEEHFHEALNFSEGERVFAAVHAPYFAFLPCIVVGEITKESERKDWEMNDPKDYYPTYEDYVKDWDEWHWTFMEVQPLVKLKSPEWGYTMPDTITVPKIYLFPMATE</sequence>
<reference evidence="1 2" key="1">
    <citation type="submission" date="2016-10" db="EMBL/GenBank/DDBJ databases">
        <authorList>
            <person name="de Groot N.N."/>
        </authorList>
    </citation>
    <scope>NUCLEOTIDE SEQUENCE [LARGE SCALE GENOMIC DNA]</scope>
    <source>
        <strain evidence="1 2">D31d</strain>
    </source>
</reference>
<dbReference type="EMBL" id="FNRF01000002">
    <property type="protein sequence ID" value="SEA37214.1"/>
    <property type="molecule type" value="Genomic_DNA"/>
</dbReference>
<evidence type="ECO:0000313" key="1">
    <source>
        <dbReference type="EMBL" id="SEA37214.1"/>
    </source>
</evidence>
<proteinExistence type="predicted"/>
<protein>
    <submittedName>
        <fullName evidence="1">Uncharacterized protein</fullName>
    </submittedName>
</protein>
<accession>A0A1H4ANG2</accession>